<dbReference type="Pfam" id="PF00106">
    <property type="entry name" value="adh_short"/>
    <property type="match status" value="1"/>
</dbReference>
<evidence type="ECO:0000313" key="5">
    <source>
        <dbReference type="EMBL" id="PIA14170.1"/>
    </source>
</evidence>
<dbReference type="GO" id="GO:0005737">
    <property type="term" value="C:cytoplasm"/>
    <property type="evidence" value="ECO:0007669"/>
    <property type="project" value="TreeGrafter"/>
</dbReference>
<dbReference type="InterPro" id="IPR036291">
    <property type="entry name" value="NAD(P)-bd_dom_sf"/>
</dbReference>
<dbReference type="PANTHER" id="PTHR44229:SF4">
    <property type="entry name" value="15-HYDROXYPROSTAGLANDIN DEHYDROGENASE [NAD(+)]"/>
    <property type="match status" value="1"/>
</dbReference>
<dbReference type="PRINTS" id="PR00081">
    <property type="entry name" value="GDHRDH"/>
</dbReference>
<name>A0A2G5B5A1_COERN</name>
<dbReference type="Proteomes" id="UP000242474">
    <property type="component" value="Unassembled WGS sequence"/>
</dbReference>
<accession>A0A2G5B5A1</accession>
<sequence length="292" mass="30712">MEIVGKLAIVTGGAQGIGKRIAEVLAERGARVVIGDVLDSGSEVADAINASRGQKVAVFKKCDLSNTANIQALMMCAQTEFGVPDIVINNAGVGGSFLWTDADFENLSRTIDINLKAPIEATRLAVRGFLATQRNGCVVNVSSIAAVVPLEFSPVYAATKAGLVNFTASCASLANGTPSIHVNAVCPVFVDTAIVRDNVPNEVNAILRSHGELSVDDVVVEVIRCIEDESLAGDTIRMRADGPGILHEGVKAKSLGFVDMLKTQATMASNAQQQQQQQPPLQQESNVTSAQI</sequence>
<dbReference type="PRINTS" id="PR00080">
    <property type="entry name" value="SDRFAMILY"/>
</dbReference>
<gene>
    <name evidence="5" type="ORF">COEREDRAFT_82986</name>
</gene>
<feature type="compositionally biased region" description="Low complexity" evidence="4">
    <location>
        <begin position="272"/>
        <end position="283"/>
    </location>
</feature>
<evidence type="ECO:0000256" key="4">
    <source>
        <dbReference type="SAM" id="MobiDB-lite"/>
    </source>
</evidence>
<feature type="region of interest" description="Disordered" evidence="4">
    <location>
        <begin position="268"/>
        <end position="292"/>
    </location>
</feature>
<dbReference type="SUPFAM" id="SSF51735">
    <property type="entry name" value="NAD(P)-binding Rossmann-fold domains"/>
    <property type="match status" value="1"/>
</dbReference>
<dbReference type="PANTHER" id="PTHR44229">
    <property type="entry name" value="15-HYDROXYPROSTAGLANDIN DEHYDROGENASE [NAD(+)]"/>
    <property type="match status" value="1"/>
</dbReference>
<dbReference type="OrthoDB" id="417891at2759"/>
<proteinExistence type="inferred from homology"/>
<comment type="similarity">
    <text evidence="1 3">Belongs to the short-chain dehydrogenases/reductases (SDR) family.</text>
</comment>
<dbReference type="STRING" id="763665.A0A2G5B5A1"/>
<dbReference type="EMBL" id="KZ303521">
    <property type="protein sequence ID" value="PIA14170.1"/>
    <property type="molecule type" value="Genomic_DNA"/>
</dbReference>
<dbReference type="Gene3D" id="3.40.50.720">
    <property type="entry name" value="NAD(P)-binding Rossmann-like Domain"/>
    <property type="match status" value="1"/>
</dbReference>
<dbReference type="InterPro" id="IPR002347">
    <property type="entry name" value="SDR_fam"/>
</dbReference>
<protein>
    <submittedName>
        <fullName evidence="5">NAD(P)-binding protein</fullName>
    </submittedName>
</protein>
<dbReference type="AlphaFoldDB" id="A0A2G5B5A1"/>
<organism evidence="5 6">
    <name type="scientific">Coemansia reversa (strain ATCC 12441 / NRRL 1564)</name>
    <dbReference type="NCBI Taxonomy" id="763665"/>
    <lineage>
        <taxon>Eukaryota</taxon>
        <taxon>Fungi</taxon>
        <taxon>Fungi incertae sedis</taxon>
        <taxon>Zoopagomycota</taxon>
        <taxon>Kickxellomycotina</taxon>
        <taxon>Kickxellomycetes</taxon>
        <taxon>Kickxellales</taxon>
        <taxon>Kickxellaceae</taxon>
        <taxon>Coemansia</taxon>
    </lineage>
</organism>
<evidence type="ECO:0000313" key="6">
    <source>
        <dbReference type="Proteomes" id="UP000242474"/>
    </source>
</evidence>
<keyword evidence="2" id="KW-0560">Oxidoreductase</keyword>
<dbReference type="GO" id="GO:0016616">
    <property type="term" value="F:oxidoreductase activity, acting on the CH-OH group of donors, NAD or NADP as acceptor"/>
    <property type="evidence" value="ECO:0007669"/>
    <property type="project" value="TreeGrafter"/>
</dbReference>
<evidence type="ECO:0000256" key="2">
    <source>
        <dbReference type="ARBA" id="ARBA00023002"/>
    </source>
</evidence>
<keyword evidence="6" id="KW-1185">Reference proteome</keyword>
<evidence type="ECO:0000256" key="3">
    <source>
        <dbReference type="RuleBase" id="RU000363"/>
    </source>
</evidence>
<evidence type="ECO:0000256" key="1">
    <source>
        <dbReference type="ARBA" id="ARBA00006484"/>
    </source>
</evidence>
<reference evidence="5 6" key="1">
    <citation type="journal article" date="2015" name="Genome Biol. Evol.">
        <title>Phylogenomic analyses indicate that early fungi evolved digesting cell walls of algal ancestors of land plants.</title>
        <authorList>
            <person name="Chang Y."/>
            <person name="Wang S."/>
            <person name="Sekimoto S."/>
            <person name="Aerts A.L."/>
            <person name="Choi C."/>
            <person name="Clum A."/>
            <person name="LaButti K.M."/>
            <person name="Lindquist E.A."/>
            <person name="Yee Ngan C."/>
            <person name="Ohm R.A."/>
            <person name="Salamov A.A."/>
            <person name="Grigoriev I.V."/>
            <person name="Spatafora J.W."/>
            <person name="Berbee M.L."/>
        </authorList>
    </citation>
    <scope>NUCLEOTIDE SEQUENCE [LARGE SCALE GENOMIC DNA]</scope>
    <source>
        <strain evidence="5 6">NRRL 1564</strain>
    </source>
</reference>